<proteinExistence type="predicted"/>
<evidence type="ECO:0000313" key="1">
    <source>
        <dbReference type="EMBL" id="WVZ78219.1"/>
    </source>
</evidence>
<protein>
    <submittedName>
        <fullName evidence="1">Uncharacterized protein</fullName>
    </submittedName>
</protein>
<sequence>MLMNEDMPVLLQIPGQSLDERPMKWMTNMGTSTSKQQPRSLTTFMWLICERLSSSNPVKHRRNSILELVCELVILEVRSLKPEPILLCDKGITAWIKARYLGIVVPVIEGYVEGNEVWCNRCLATAHARALATLIHALLVQAHR</sequence>
<evidence type="ECO:0000313" key="2">
    <source>
        <dbReference type="Proteomes" id="UP001341281"/>
    </source>
</evidence>
<dbReference type="AlphaFoldDB" id="A0AAQ3TTP7"/>
<name>A0AAQ3TTP7_PASNO</name>
<organism evidence="1 2">
    <name type="scientific">Paspalum notatum var. saurae</name>
    <dbReference type="NCBI Taxonomy" id="547442"/>
    <lineage>
        <taxon>Eukaryota</taxon>
        <taxon>Viridiplantae</taxon>
        <taxon>Streptophyta</taxon>
        <taxon>Embryophyta</taxon>
        <taxon>Tracheophyta</taxon>
        <taxon>Spermatophyta</taxon>
        <taxon>Magnoliopsida</taxon>
        <taxon>Liliopsida</taxon>
        <taxon>Poales</taxon>
        <taxon>Poaceae</taxon>
        <taxon>PACMAD clade</taxon>
        <taxon>Panicoideae</taxon>
        <taxon>Andropogonodae</taxon>
        <taxon>Paspaleae</taxon>
        <taxon>Paspalinae</taxon>
        <taxon>Paspalum</taxon>
    </lineage>
</organism>
<accession>A0AAQ3TTP7</accession>
<keyword evidence="2" id="KW-1185">Reference proteome</keyword>
<gene>
    <name evidence="1" type="ORF">U9M48_025968</name>
</gene>
<dbReference type="Proteomes" id="UP001341281">
    <property type="component" value="Chromosome 05"/>
</dbReference>
<dbReference type="EMBL" id="CP144749">
    <property type="protein sequence ID" value="WVZ78219.1"/>
    <property type="molecule type" value="Genomic_DNA"/>
</dbReference>
<reference evidence="1 2" key="1">
    <citation type="submission" date="2024-02" db="EMBL/GenBank/DDBJ databases">
        <title>High-quality chromosome-scale genome assembly of Pensacola bahiagrass (Paspalum notatum Flugge var. saurae).</title>
        <authorList>
            <person name="Vega J.M."/>
            <person name="Podio M."/>
            <person name="Orjuela J."/>
            <person name="Siena L.A."/>
            <person name="Pessino S.C."/>
            <person name="Combes M.C."/>
            <person name="Mariac C."/>
            <person name="Albertini E."/>
            <person name="Pupilli F."/>
            <person name="Ortiz J.P.A."/>
            <person name="Leblanc O."/>
        </authorList>
    </citation>
    <scope>NUCLEOTIDE SEQUENCE [LARGE SCALE GENOMIC DNA]</scope>
    <source>
        <strain evidence="1">R1</strain>
        <tissue evidence="1">Leaf</tissue>
    </source>
</reference>